<dbReference type="Proteomes" id="UP000269844">
    <property type="component" value="Segment"/>
</dbReference>
<proteinExistence type="predicted"/>
<gene>
    <name evidence="1" type="primary">gCPXV0118</name>
</gene>
<reference evidence="1" key="2">
    <citation type="submission" date="2015-05" db="EMBL/GenBank/DDBJ databases">
        <title>Utilizing next-generation sequencing to resolve the backbone and inform taxonomy of the Core Goodeniaceae.</title>
        <authorList>
            <person name="Michener P.S."/>
            <person name="Gardner A.G."/>
            <person name="Jabaily R.S."/>
            <person name="Sessa E."/>
        </authorList>
    </citation>
    <scope>NUCLEOTIDE SEQUENCE</scope>
    <source>
        <strain evidence="1">FM2292</strain>
    </source>
</reference>
<organismHost>
    <name type="scientific">Homo sapiens</name>
    <name type="common">Human</name>
    <dbReference type="NCBI Taxonomy" id="9606"/>
</organismHost>
<sequence>MIFFNPVSFRLVRNILLNFDSTVMSKSSCGNTSINIVSNLIILLSTSSYDPNSGIDVSHALATQITKKSHAPGYTLYKKLSFLSSVFFCVYTKGLKIVLST</sequence>
<organismHost>
    <name type="scientific">Myodes glareolus</name>
    <name type="common">Bank vole</name>
    <name type="synonym">Clethrionomys glareolus</name>
    <dbReference type="NCBI Taxonomy" id="447135"/>
</organismHost>
<evidence type="ECO:0000313" key="1">
    <source>
        <dbReference type="EMBL" id="CRL86913.1"/>
    </source>
</evidence>
<organismHost>
    <name type="scientific">Bos taurus</name>
    <name type="common">Bovine</name>
    <dbReference type="NCBI Taxonomy" id="9913"/>
</organismHost>
<evidence type="ECO:0000313" key="2">
    <source>
        <dbReference type="EMBL" id="SNB49326.1"/>
    </source>
</evidence>
<organism evidence="1">
    <name type="scientific">Cowpox virus</name>
    <name type="common">CPV</name>
    <dbReference type="NCBI Taxonomy" id="10243"/>
    <lineage>
        <taxon>Viruses</taxon>
        <taxon>Varidnaviria</taxon>
        <taxon>Bamfordvirae</taxon>
        <taxon>Nucleocytoviricota</taxon>
        <taxon>Pokkesviricetes</taxon>
        <taxon>Chitovirales</taxon>
        <taxon>Poxviridae</taxon>
        <taxon>Chordopoxvirinae</taxon>
        <taxon>Orthopoxvirus</taxon>
        <taxon>Orthopoxvirus cowpox</taxon>
    </lineage>
</organism>
<organismHost>
    <name type="scientific">Apodemus sylvaticus</name>
    <name type="common">European woodmouse</name>
    <dbReference type="NCBI Taxonomy" id="10129"/>
</organismHost>
<name>A0A0K2YUT7_COWPX</name>
<dbReference type="Proteomes" id="UP000154367">
    <property type="component" value="Segment"/>
</dbReference>
<organismHost>
    <name type="scientific">Felis catus</name>
    <name type="common">Cat</name>
    <name type="synonym">Felis silvestris catus</name>
    <dbReference type="NCBI Taxonomy" id="9685"/>
</organismHost>
<dbReference type="EMBL" id="LT896722">
    <property type="protein sequence ID" value="SNB49326.1"/>
    <property type="molecule type" value="Genomic_DNA"/>
</dbReference>
<organismHost>
    <name type="scientific">Microtus agrestis</name>
    <name type="common">Short-tailed field vole</name>
    <dbReference type="NCBI Taxonomy" id="29092"/>
</organismHost>
<organismHost>
    <name type="scientific">Mus musculus</name>
    <name type="common">Mouse</name>
    <dbReference type="NCBI Taxonomy" id="10090"/>
</organismHost>
<reference evidence="2" key="3">
    <citation type="submission" date="2017-06" db="EMBL/GenBank/DDBJ databases">
        <authorList>
            <person name="Kim H.J."/>
            <person name="Triplett B.A."/>
        </authorList>
    </citation>
    <scope>NUCLEOTIDE SEQUENCE</scope>
    <source>
        <strain evidence="2">Ger/2007/Vole</strain>
    </source>
</reference>
<accession>A0A0K2YUT7</accession>
<organismHost>
    <name type="scientific">Loxodonta africana</name>
    <name type="common">African elephant</name>
    <dbReference type="NCBI Taxonomy" id="9785"/>
</organismHost>
<dbReference type="EMBL" id="LN864566">
    <property type="protein sequence ID" value="CRL86913.1"/>
    <property type="molecule type" value="Genomic_DNA"/>
</dbReference>
<protein>
    <submittedName>
        <fullName evidence="1">Uncharacterized protein</fullName>
    </submittedName>
</protein>
<reference evidence="1" key="1">
    <citation type="journal article" date="2015" name="J. Virol.">
        <title>Out of the reservoir: Phenotypic and genotypic characterization of a novel cowpox virus isolated from a common vole.</title>
        <authorList>
            <person name="Hoffmann D."/>
            <person name="Franke A."/>
            <person name="Jenckel M."/>
            <person name="Tamosiunaite A."/>
            <person name="Schluckebier J."/>
            <person name="Granzow H."/>
            <person name="Hoffmann B."/>
            <person name="Fischer S."/>
            <person name="Ulrich R.G."/>
            <person name="Hoper D."/>
            <person name="Goller K."/>
            <person name="Osterrieder N."/>
            <person name="Beer M."/>
        </authorList>
    </citation>
    <scope>NUCLEOTIDE SEQUENCE [LARGE SCALE GENOMIC DNA]</scope>
    <source>
        <strain evidence="1">FM2292</strain>
    </source>
</reference>